<keyword evidence="2 6" id="KW-0812">Transmembrane</keyword>
<name>A0A9W6F1M1_9CHLO</name>
<feature type="transmembrane region" description="Helical" evidence="6">
    <location>
        <begin position="159"/>
        <end position="184"/>
    </location>
</feature>
<feature type="region of interest" description="Disordered" evidence="5">
    <location>
        <begin position="358"/>
        <end position="377"/>
    </location>
</feature>
<evidence type="ECO:0000256" key="6">
    <source>
        <dbReference type="SAM" id="Phobius"/>
    </source>
</evidence>
<evidence type="ECO:0000256" key="1">
    <source>
        <dbReference type="ARBA" id="ARBA00004127"/>
    </source>
</evidence>
<evidence type="ECO:0000256" key="4">
    <source>
        <dbReference type="ARBA" id="ARBA00023136"/>
    </source>
</evidence>
<keyword evidence="9" id="KW-1185">Reference proteome</keyword>
<sequence length="377" mass="39490">MGGASVGNHSSLSSGVPVPAHVKRCVTFKNTPEVRVMTPQCTPPTTGGRGWADGDPYGDAPEPGSHLSGASLSRSRITGSYDRLSPLDPDENSSPQLTPAPPQRPSWYQRLKAAAKALKREVLAVYYSMQDPRTPWLAKVLAFLVLAYALSPLDLIPDFIPVLGILDDLILLPLMIAAAIALLPRGVMEQARRRAAEEPLRLARNWPMAVLIAGLWLACVEWLVYWLVRQYGTPEMQPYLPYGMGALAAAAGVGFGVWLVARVRKEGRKRRKMEAKAARKAAATAAVAGGVVVVARGADCVGEDVETGGQIGVAHGSVASSAAAASDAAACCCGPPPQAAAAGDAALREPLLSTTERECGEGVGEGGVGIEGDDGRV</sequence>
<feature type="transmembrane region" description="Helical" evidence="6">
    <location>
        <begin position="239"/>
        <end position="261"/>
    </location>
</feature>
<keyword evidence="4 6" id="KW-0472">Membrane</keyword>
<evidence type="ECO:0000313" key="8">
    <source>
        <dbReference type="EMBL" id="GLC52934.1"/>
    </source>
</evidence>
<evidence type="ECO:0000259" key="7">
    <source>
        <dbReference type="Pfam" id="PF06803"/>
    </source>
</evidence>
<dbReference type="Pfam" id="PF06803">
    <property type="entry name" value="DUF1232"/>
    <property type="match status" value="1"/>
</dbReference>
<feature type="domain" description="DUF1232" evidence="7">
    <location>
        <begin position="138"/>
        <end position="174"/>
    </location>
</feature>
<protein>
    <recommendedName>
        <fullName evidence="7">DUF1232 domain-containing protein</fullName>
    </recommendedName>
</protein>
<dbReference type="AlphaFoldDB" id="A0A9W6F1M1"/>
<dbReference type="Proteomes" id="UP001165080">
    <property type="component" value="Unassembled WGS sequence"/>
</dbReference>
<dbReference type="OrthoDB" id="539193at2759"/>
<comment type="subcellular location">
    <subcellularLocation>
        <location evidence="1">Endomembrane system</location>
        <topology evidence="1">Multi-pass membrane protein</topology>
    </subcellularLocation>
</comment>
<evidence type="ECO:0000256" key="3">
    <source>
        <dbReference type="ARBA" id="ARBA00022989"/>
    </source>
</evidence>
<feature type="compositionally biased region" description="Polar residues" evidence="5">
    <location>
        <begin position="68"/>
        <end position="78"/>
    </location>
</feature>
<dbReference type="GO" id="GO:0012505">
    <property type="term" value="C:endomembrane system"/>
    <property type="evidence" value="ECO:0007669"/>
    <property type="project" value="UniProtKB-SubCell"/>
</dbReference>
<comment type="caution">
    <text evidence="8">The sequence shown here is derived from an EMBL/GenBank/DDBJ whole genome shotgun (WGS) entry which is preliminary data.</text>
</comment>
<accession>A0A9W6F1M1</accession>
<reference evidence="8 9" key="1">
    <citation type="journal article" date="2023" name="Commun. Biol.">
        <title>Reorganization of the ancestral sex-determining regions during the evolution of trioecy in Pleodorina starrii.</title>
        <authorList>
            <person name="Takahashi K."/>
            <person name="Suzuki S."/>
            <person name="Kawai-Toyooka H."/>
            <person name="Yamamoto K."/>
            <person name="Hamaji T."/>
            <person name="Ootsuki R."/>
            <person name="Yamaguchi H."/>
            <person name="Kawachi M."/>
            <person name="Higashiyama T."/>
            <person name="Nozaki H."/>
        </authorList>
    </citation>
    <scope>NUCLEOTIDE SEQUENCE [LARGE SCALE GENOMIC DNA]</scope>
    <source>
        <strain evidence="8 9">NIES-4479</strain>
    </source>
</reference>
<feature type="compositionally biased region" description="Gly residues" evidence="5">
    <location>
        <begin position="361"/>
        <end position="370"/>
    </location>
</feature>
<evidence type="ECO:0000256" key="2">
    <source>
        <dbReference type="ARBA" id="ARBA00022692"/>
    </source>
</evidence>
<feature type="transmembrane region" description="Helical" evidence="6">
    <location>
        <begin position="205"/>
        <end position="227"/>
    </location>
</feature>
<proteinExistence type="predicted"/>
<evidence type="ECO:0000256" key="5">
    <source>
        <dbReference type="SAM" id="MobiDB-lite"/>
    </source>
</evidence>
<evidence type="ECO:0000313" key="9">
    <source>
        <dbReference type="Proteomes" id="UP001165080"/>
    </source>
</evidence>
<dbReference type="EMBL" id="BRXU01000007">
    <property type="protein sequence ID" value="GLC52934.1"/>
    <property type="molecule type" value="Genomic_DNA"/>
</dbReference>
<feature type="transmembrane region" description="Helical" evidence="6">
    <location>
        <begin position="136"/>
        <end position="153"/>
    </location>
</feature>
<feature type="region of interest" description="Disordered" evidence="5">
    <location>
        <begin position="36"/>
        <end position="105"/>
    </location>
</feature>
<dbReference type="InterPro" id="IPR010652">
    <property type="entry name" value="DUF1232"/>
</dbReference>
<gene>
    <name evidence="8" type="primary">PLEST002444</name>
    <name evidence="8" type="ORF">PLESTB_000689800</name>
</gene>
<keyword evidence="3 6" id="KW-1133">Transmembrane helix</keyword>
<organism evidence="8 9">
    <name type="scientific">Pleodorina starrii</name>
    <dbReference type="NCBI Taxonomy" id="330485"/>
    <lineage>
        <taxon>Eukaryota</taxon>
        <taxon>Viridiplantae</taxon>
        <taxon>Chlorophyta</taxon>
        <taxon>core chlorophytes</taxon>
        <taxon>Chlorophyceae</taxon>
        <taxon>CS clade</taxon>
        <taxon>Chlamydomonadales</taxon>
        <taxon>Volvocaceae</taxon>
        <taxon>Pleodorina</taxon>
    </lineage>
</organism>